<dbReference type="Proteomes" id="UP000266634">
    <property type="component" value="Unassembled WGS sequence"/>
</dbReference>
<sequence length="141" mass="14068">GDRIPRLVAIAGSAVVLGLVGRVALGASALLAVWILAAVVRNVALQVQGAPLTAVWQERVPPGRQGAVLGAKKLLGQGFYPPAVLLGGALTVALHPLGQETALRVVIIAGGLGEALVGVAMLRSRGIRALLAPAAAGRTAA</sequence>
<evidence type="ECO:0000313" key="3">
    <source>
        <dbReference type="Proteomes" id="UP000266634"/>
    </source>
</evidence>
<keyword evidence="1" id="KW-0472">Membrane</keyword>
<reference evidence="2 3" key="1">
    <citation type="submission" date="2018-08" db="EMBL/GenBank/DDBJ databases">
        <title>Genome Sequence of Clavibacter michiganensis Subspecies type strains, and the Atypical Peach-Colored Strains Isolated from Tomato.</title>
        <authorList>
            <person name="Osdaghi E."/>
            <person name="Portier P."/>
            <person name="Briand M."/>
            <person name="Jacques M.-A."/>
        </authorList>
    </citation>
    <scope>NUCLEOTIDE SEQUENCE [LARGE SCALE GENOMIC DNA]</scope>
    <source>
        <strain evidence="2 3">CFBP 6488</strain>
    </source>
</reference>
<accession>A0A399PG77</accession>
<organism evidence="2 3">
    <name type="scientific">Clavibacter michiganensis subsp. insidiosus</name>
    <dbReference type="NCBI Taxonomy" id="33014"/>
    <lineage>
        <taxon>Bacteria</taxon>
        <taxon>Bacillati</taxon>
        <taxon>Actinomycetota</taxon>
        <taxon>Actinomycetes</taxon>
        <taxon>Micrococcales</taxon>
        <taxon>Microbacteriaceae</taxon>
        <taxon>Clavibacter</taxon>
    </lineage>
</organism>
<keyword evidence="1" id="KW-0812">Transmembrane</keyword>
<proteinExistence type="predicted"/>
<evidence type="ECO:0000313" key="2">
    <source>
        <dbReference type="EMBL" id="RIJ04729.1"/>
    </source>
</evidence>
<dbReference type="EMBL" id="QWEA01001203">
    <property type="protein sequence ID" value="RIJ04729.1"/>
    <property type="molecule type" value="Genomic_DNA"/>
</dbReference>
<feature type="transmembrane region" description="Helical" evidence="1">
    <location>
        <begin position="7"/>
        <end position="37"/>
    </location>
</feature>
<name>A0A399PG77_9MICO</name>
<comment type="caution">
    <text evidence="2">The sequence shown here is derived from an EMBL/GenBank/DDBJ whole genome shotgun (WGS) entry which is preliminary data.</text>
</comment>
<feature type="transmembrane region" description="Helical" evidence="1">
    <location>
        <begin position="102"/>
        <end position="122"/>
    </location>
</feature>
<evidence type="ECO:0000256" key="1">
    <source>
        <dbReference type="SAM" id="Phobius"/>
    </source>
</evidence>
<keyword evidence="1" id="KW-1133">Transmembrane helix</keyword>
<dbReference type="AlphaFoldDB" id="A0A399PG77"/>
<protein>
    <submittedName>
        <fullName evidence="2">MFS transporter</fullName>
    </submittedName>
</protein>
<gene>
    <name evidence="2" type="ORF">DZF93_17625</name>
</gene>
<feature type="non-terminal residue" evidence="2">
    <location>
        <position position="1"/>
    </location>
</feature>